<proteinExistence type="predicted"/>
<evidence type="ECO:0000259" key="8">
    <source>
        <dbReference type="PROSITE" id="PS51665"/>
    </source>
</evidence>
<dbReference type="AlphaFoldDB" id="A0A9Q0XPH0"/>
<dbReference type="GO" id="GO:0005879">
    <property type="term" value="C:axonemal microtubule"/>
    <property type="evidence" value="ECO:0007669"/>
    <property type="project" value="TreeGrafter"/>
</dbReference>
<evidence type="ECO:0000256" key="3">
    <source>
        <dbReference type="ARBA" id="ARBA00022490"/>
    </source>
</evidence>
<dbReference type="OrthoDB" id="2123594at2759"/>
<feature type="domain" description="Enkurin" evidence="8">
    <location>
        <begin position="163"/>
        <end position="255"/>
    </location>
</feature>
<dbReference type="InterPro" id="IPR052102">
    <property type="entry name" value="Enkurin_domain-protein"/>
</dbReference>
<dbReference type="InterPro" id="IPR027012">
    <property type="entry name" value="Enkurin_dom"/>
</dbReference>
<protein>
    <recommendedName>
        <fullName evidence="8">Enkurin domain-containing protein</fullName>
    </recommendedName>
</protein>
<evidence type="ECO:0000313" key="10">
    <source>
        <dbReference type="Proteomes" id="UP001142489"/>
    </source>
</evidence>
<keyword evidence="4" id="KW-0206">Cytoskeleton</keyword>
<gene>
    <name evidence="9" type="ORF">JRQ81_018572</name>
</gene>
<keyword evidence="6" id="KW-0175">Coiled coil</keyword>
<feature type="region of interest" description="Disordered" evidence="7">
    <location>
        <begin position="63"/>
        <end position="98"/>
    </location>
</feature>
<evidence type="ECO:0000256" key="7">
    <source>
        <dbReference type="SAM" id="MobiDB-lite"/>
    </source>
</evidence>
<name>A0A9Q0XPH0_9SAUR</name>
<dbReference type="EMBL" id="JAPFRF010000009">
    <property type="protein sequence ID" value="KAJ7322285.1"/>
    <property type="molecule type" value="Genomic_DNA"/>
</dbReference>
<evidence type="ECO:0000256" key="2">
    <source>
        <dbReference type="ARBA" id="ARBA00004245"/>
    </source>
</evidence>
<sequence length="258" mass="29574">MVRLSIEENIYNLLPSEEKPPANSPRYISVFQPSVKREIQERKTHPCKTMGIPKLQVPAPWDFLRKHSKEPKLPKRKRDPRATKSPELSVPKRTHHPVMGVQSQKNYVTTNIAEAIVAVAKKPTRACVDGRKGDKFLVENSGLVKKYLKKKDFGVTPGYIKKRSQEAQRAQAEREAYLAEETLGGRGLTRLSREERETVLEGLKANWEELNREYQSLSVVVDTVPRKLHKEELEVQMKQLEHDIGALEKHPVIYVANK</sequence>
<dbReference type="PROSITE" id="PS51665">
    <property type="entry name" value="ENKURIN"/>
    <property type="match status" value="1"/>
</dbReference>
<dbReference type="PANTHER" id="PTHR21490:SF0">
    <property type="entry name" value="ENKURIN"/>
    <property type="match status" value="1"/>
</dbReference>
<dbReference type="Proteomes" id="UP001142489">
    <property type="component" value="Unassembled WGS sequence"/>
</dbReference>
<evidence type="ECO:0000256" key="6">
    <source>
        <dbReference type="SAM" id="Coils"/>
    </source>
</evidence>
<dbReference type="GO" id="GO:0001669">
    <property type="term" value="C:acrosomal vesicle"/>
    <property type="evidence" value="ECO:0007669"/>
    <property type="project" value="TreeGrafter"/>
</dbReference>
<organism evidence="9 10">
    <name type="scientific">Phrynocephalus forsythii</name>
    <dbReference type="NCBI Taxonomy" id="171643"/>
    <lineage>
        <taxon>Eukaryota</taxon>
        <taxon>Metazoa</taxon>
        <taxon>Chordata</taxon>
        <taxon>Craniata</taxon>
        <taxon>Vertebrata</taxon>
        <taxon>Euteleostomi</taxon>
        <taxon>Lepidosauria</taxon>
        <taxon>Squamata</taxon>
        <taxon>Bifurcata</taxon>
        <taxon>Unidentata</taxon>
        <taxon>Episquamata</taxon>
        <taxon>Toxicofera</taxon>
        <taxon>Iguania</taxon>
        <taxon>Acrodonta</taxon>
        <taxon>Agamidae</taxon>
        <taxon>Agaminae</taxon>
        <taxon>Phrynocephalus</taxon>
    </lineage>
</organism>
<keyword evidence="10" id="KW-1185">Reference proteome</keyword>
<feature type="compositionally biased region" description="Basic residues" evidence="7">
    <location>
        <begin position="66"/>
        <end position="79"/>
    </location>
</feature>
<comment type="caution">
    <text evidence="9">The sequence shown here is derived from an EMBL/GenBank/DDBJ whole genome shotgun (WGS) entry which is preliminary data.</text>
</comment>
<dbReference type="Pfam" id="PF13864">
    <property type="entry name" value="Enkurin"/>
    <property type="match status" value="1"/>
</dbReference>
<evidence type="ECO:0000256" key="1">
    <source>
        <dbReference type="ARBA" id="ARBA00004138"/>
    </source>
</evidence>
<evidence type="ECO:0000313" key="9">
    <source>
        <dbReference type="EMBL" id="KAJ7322285.1"/>
    </source>
</evidence>
<dbReference type="PANTHER" id="PTHR21490">
    <property type="entry name" value="ENKURIN-RELATED"/>
    <property type="match status" value="1"/>
</dbReference>
<evidence type="ECO:0000256" key="5">
    <source>
        <dbReference type="ARBA" id="ARBA00023273"/>
    </source>
</evidence>
<keyword evidence="3" id="KW-0963">Cytoplasm</keyword>
<evidence type="ECO:0000256" key="4">
    <source>
        <dbReference type="ARBA" id="ARBA00023212"/>
    </source>
</evidence>
<feature type="coiled-coil region" evidence="6">
    <location>
        <begin position="160"/>
        <end position="250"/>
    </location>
</feature>
<accession>A0A9Q0XPH0</accession>
<comment type="subcellular location">
    <subcellularLocation>
        <location evidence="1">Cell projection</location>
        <location evidence="1">Cilium</location>
    </subcellularLocation>
    <subcellularLocation>
        <location evidence="2">Cytoplasm</location>
        <location evidence="2">Cytoskeleton</location>
    </subcellularLocation>
</comment>
<dbReference type="GO" id="GO:0005516">
    <property type="term" value="F:calmodulin binding"/>
    <property type="evidence" value="ECO:0007669"/>
    <property type="project" value="TreeGrafter"/>
</dbReference>
<reference evidence="9" key="1">
    <citation type="journal article" date="2023" name="DNA Res.">
        <title>Chromosome-level genome assembly of Phrynocephalus forsythii using third-generation DNA sequencing and Hi-C analysis.</title>
        <authorList>
            <person name="Qi Y."/>
            <person name="Zhao W."/>
            <person name="Zhao Y."/>
            <person name="Niu C."/>
            <person name="Cao S."/>
            <person name="Zhang Y."/>
        </authorList>
    </citation>
    <scope>NUCLEOTIDE SEQUENCE</scope>
    <source>
        <tissue evidence="9">Muscle</tissue>
    </source>
</reference>
<keyword evidence="5" id="KW-0966">Cell projection</keyword>